<feature type="domain" description="Clr5" evidence="1">
    <location>
        <begin position="5"/>
        <end position="57"/>
    </location>
</feature>
<dbReference type="InterPro" id="IPR025676">
    <property type="entry name" value="Clr5_dom"/>
</dbReference>
<proteinExistence type="predicted"/>
<accession>A0A6A6BCJ5</accession>
<dbReference type="OrthoDB" id="3910313at2759"/>
<dbReference type="Pfam" id="PF14420">
    <property type="entry name" value="Clr5"/>
    <property type="match status" value="1"/>
</dbReference>
<reference evidence="2" key="1">
    <citation type="journal article" date="2020" name="Stud. Mycol.">
        <title>101 Dothideomycetes genomes: a test case for predicting lifestyles and emergence of pathogens.</title>
        <authorList>
            <person name="Haridas S."/>
            <person name="Albert R."/>
            <person name="Binder M."/>
            <person name="Bloem J."/>
            <person name="Labutti K."/>
            <person name="Salamov A."/>
            <person name="Andreopoulos B."/>
            <person name="Baker S."/>
            <person name="Barry K."/>
            <person name="Bills G."/>
            <person name="Bluhm B."/>
            <person name="Cannon C."/>
            <person name="Castanera R."/>
            <person name="Culley D."/>
            <person name="Daum C."/>
            <person name="Ezra D."/>
            <person name="Gonzalez J."/>
            <person name="Henrissat B."/>
            <person name="Kuo A."/>
            <person name="Liang C."/>
            <person name="Lipzen A."/>
            <person name="Lutzoni F."/>
            <person name="Magnuson J."/>
            <person name="Mondo S."/>
            <person name="Nolan M."/>
            <person name="Ohm R."/>
            <person name="Pangilinan J."/>
            <person name="Park H.-J."/>
            <person name="Ramirez L."/>
            <person name="Alfaro M."/>
            <person name="Sun H."/>
            <person name="Tritt A."/>
            <person name="Yoshinaga Y."/>
            <person name="Zwiers L.-H."/>
            <person name="Turgeon B."/>
            <person name="Goodwin S."/>
            <person name="Spatafora J."/>
            <person name="Crous P."/>
            <person name="Grigoriev I."/>
        </authorList>
    </citation>
    <scope>NUCLEOTIDE SEQUENCE</scope>
    <source>
        <strain evidence="2">CBS 121167</strain>
    </source>
</reference>
<dbReference type="RefSeq" id="XP_033396796.1">
    <property type="nucleotide sequence ID" value="XM_033546687.1"/>
</dbReference>
<evidence type="ECO:0000259" key="1">
    <source>
        <dbReference type="Pfam" id="PF14420"/>
    </source>
</evidence>
<protein>
    <recommendedName>
        <fullName evidence="1">Clr5 domain-containing protein</fullName>
    </recommendedName>
</protein>
<dbReference type="GeneID" id="54304193"/>
<sequence>MTDTDKQWERHKNTISRLYLAEGLTRHQVVAEMAEKHGFHADAGQYERQFKKWKLRKGLKPDEWKKVARRVQKRKLDGKESDLWVDGILIPKAKVYKAISRYQPSTLERFQPGKAF</sequence>
<organism evidence="2 3">
    <name type="scientific">Aplosporella prunicola CBS 121167</name>
    <dbReference type="NCBI Taxonomy" id="1176127"/>
    <lineage>
        <taxon>Eukaryota</taxon>
        <taxon>Fungi</taxon>
        <taxon>Dikarya</taxon>
        <taxon>Ascomycota</taxon>
        <taxon>Pezizomycotina</taxon>
        <taxon>Dothideomycetes</taxon>
        <taxon>Dothideomycetes incertae sedis</taxon>
        <taxon>Botryosphaeriales</taxon>
        <taxon>Aplosporellaceae</taxon>
        <taxon>Aplosporella</taxon>
    </lineage>
</organism>
<evidence type="ECO:0000313" key="3">
    <source>
        <dbReference type="Proteomes" id="UP000799438"/>
    </source>
</evidence>
<dbReference type="AlphaFoldDB" id="A0A6A6BCJ5"/>
<dbReference type="EMBL" id="ML995488">
    <property type="protein sequence ID" value="KAF2141083.1"/>
    <property type="molecule type" value="Genomic_DNA"/>
</dbReference>
<dbReference type="PANTHER" id="PTHR38788:SF3">
    <property type="entry name" value="CLR5 DOMAIN-CONTAINING PROTEIN"/>
    <property type="match status" value="1"/>
</dbReference>
<dbReference type="PANTHER" id="PTHR38788">
    <property type="entry name" value="CLR5 DOMAIN-CONTAINING PROTEIN"/>
    <property type="match status" value="1"/>
</dbReference>
<keyword evidence="3" id="KW-1185">Reference proteome</keyword>
<evidence type="ECO:0000313" key="2">
    <source>
        <dbReference type="EMBL" id="KAF2141083.1"/>
    </source>
</evidence>
<dbReference type="Proteomes" id="UP000799438">
    <property type="component" value="Unassembled WGS sequence"/>
</dbReference>
<name>A0A6A6BCJ5_9PEZI</name>
<gene>
    <name evidence="2" type="ORF">K452DRAFT_45005</name>
</gene>